<evidence type="ECO:0000313" key="1">
    <source>
        <dbReference type="EMBL" id="KAK8781699.1"/>
    </source>
</evidence>
<protein>
    <submittedName>
        <fullName evidence="1">Uncharacterized protein</fullName>
    </submittedName>
</protein>
<organism evidence="1 2">
    <name type="scientific">Amblyomma americanum</name>
    <name type="common">Lone star tick</name>
    <dbReference type="NCBI Taxonomy" id="6943"/>
    <lineage>
        <taxon>Eukaryota</taxon>
        <taxon>Metazoa</taxon>
        <taxon>Ecdysozoa</taxon>
        <taxon>Arthropoda</taxon>
        <taxon>Chelicerata</taxon>
        <taxon>Arachnida</taxon>
        <taxon>Acari</taxon>
        <taxon>Parasitiformes</taxon>
        <taxon>Ixodida</taxon>
        <taxon>Ixodoidea</taxon>
        <taxon>Ixodidae</taxon>
        <taxon>Amblyomminae</taxon>
        <taxon>Amblyomma</taxon>
    </lineage>
</organism>
<name>A0AAQ4F3N9_AMBAM</name>
<accession>A0AAQ4F3N9</accession>
<proteinExistence type="predicted"/>
<comment type="caution">
    <text evidence="1">The sequence shown here is derived from an EMBL/GenBank/DDBJ whole genome shotgun (WGS) entry which is preliminary data.</text>
</comment>
<dbReference type="Proteomes" id="UP001321473">
    <property type="component" value="Unassembled WGS sequence"/>
</dbReference>
<reference evidence="1 2" key="1">
    <citation type="journal article" date="2023" name="Arcadia Sci">
        <title>De novo assembly of a long-read Amblyomma americanum tick genome.</title>
        <authorList>
            <person name="Chou S."/>
            <person name="Poskanzer K.E."/>
            <person name="Rollins M."/>
            <person name="Thuy-Boun P.S."/>
        </authorList>
    </citation>
    <scope>NUCLEOTIDE SEQUENCE [LARGE SCALE GENOMIC DNA]</scope>
    <source>
        <strain evidence="1">F_SG_1</strain>
        <tissue evidence="1">Salivary glands</tissue>
    </source>
</reference>
<gene>
    <name evidence="1" type="ORF">V5799_016962</name>
</gene>
<dbReference type="EMBL" id="JARKHS020007427">
    <property type="protein sequence ID" value="KAK8781699.1"/>
    <property type="molecule type" value="Genomic_DNA"/>
</dbReference>
<sequence>MVSEAGLKCISLYVYDTAWPFPDASACADAMFEAFNFRKYVPETDTEDFKADMARVLNGGSTEEHREFSMKSILYCVHAQSAGMQMNKC</sequence>
<keyword evidence="2" id="KW-1185">Reference proteome</keyword>
<evidence type="ECO:0000313" key="2">
    <source>
        <dbReference type="Proteomes" id="UP001321473"/>
    </source>
</evidence>
<dbReference type="AlphaFoldDB" id="A0AAQ4F3N9"/>